<feature type="compositionally biased region" description="Pro residues" evidence="1">
    <location>
        <begin position="22"/>
        <end position="33"/>
    </location>
</feature>
<feature type="region of interest" description="Disordered" evidence="1">
    <location>
        <begin position="18"/>
        <end position="70"/>
    </location>
</feature>
<reference evidence="2 3" key="1">
    <citation type="submission" date="2012-08" db="EMBL/GenBank/DDBJ databases">
        <title>Oryza genome evolution.</title>
        <authorList>
            <person name="Wing R.A."/>
        </authorList>
    </citation>
    <scope>NUCLEOTIDE SEQUENCE</scope>
</reference>
<proteinExistence type="predicted"/>
<keyword evidence="3" id="KW-1185">Reference proteome</keyword>
<sequence>MGACRHVVWRQGTYRRMVWRQGPPPSGTRPLPPNGSAGGGYRQTNYWGDAPSLTQPTQPTEPPVGSTPPH</sequence>
<protein>
    <submittedName>
        <fullName evidence="2">Uncharacterized protein</fullName>
    </submittedName>
</protein>
<reference evidence="3" key="2">
    <citation type="submission" date="2013-12" db="EMBL/GenBank/DDBJ databases">
        <authorList>
            <person name="Yu Y."/>
            <person name="Lee S."/>
            <person name="de Baynast K."/>
            <person name="Wissotski M."/>
            <person name="Liu L."/>
            <person name="Talag J."/>
            <person name="Goicoechea J."/>
            <person name="Angelova A."/>
            <person name="Jetty R."/>
            <person name="Kudrna D."/>
            <person name="Golser W."/>
            <person name="Rivera L."/>
            <person name="Zhang J."/>
            <person name="Wing R."/>
        </authorList>
    </citation>
    <scope>NUCLEOTIDE SEQUENCE</scope>
</reference>
<name>A0A0D9WYL1_9ORYZ</name>
<organism evidence="2 3">
    <name type="scientific">Leersia perrieri</name>
    <dbReference type="NCBI Taxonomy" id="77586"/>
    <lineage>
        <taxon>Eukaryota</taxon>
        <taxon>Viridiplantae</taxon>
        <taxon>Streptophyta</taxon>
        <taxon>Embryophyta</taxon>
        <taxon>Tracheophyta</taxon>
        <taxon>Spermatophyta</taxon>
        <taxon>Magnoliopsida</taxon>
        <taxon>Liliopsida</taxon>
        <taxon>Poales</taxon>
        <taxon>Poaceae</taxon>
        <taxon>BOP clade</taxon>
        <taxon>Oryzoideae</taxon>
        <taxon>Oryzeae</taxon>
        <taxon>Oryzinae</taxon>
        <taxon>Leersia</taxon>
    </lineage>
</organism>
<dbReference type="AlphaFoldDB" id="A0A0D9WYL1"/>
<feature type="compositionally biased region" description="Pro residues" evidence="1">
    <location>
        <begin position="59"/>
        <end position="70"/>
    </location>
</feature>
<evidence type="ECO:0000313" key="2">
    <source>
        <dbReference type="EnsemblPlants" id="LPERR07G11380.1"/>
    </source>
</evidence>
<dbReference type="Proteomes" id="UP000032180">
    <property type="component" value="Chromosome 7"/>
</dbReference>
<feature type="compositionally biased region" description="Polar residues" evidence="1">
    <location>
        <begin position="42"/>
        <end position="58"/>
    </location>
</feature>
<dbReference type="HOGENOM" id="CLU_2761456_0_0_1"/>
<dbReference type="Gramene" id="LPERR07G11380.1">
    <property type="protein sequence ID" value="LPERR07G11380.1"/>
    <property type="gene ID" value="LPERR07G11380"/>
</dbReference>
<reference evidence="2" key="3">
    <citation type="submission" date="2015-04" db="UniProtKB">
        <authorList>
            <consortium name="EnsemblPlants"/>
        </authorList>
    </citation>
    <scope>IDENTIFICATION</scope>
</reference>
<dbReference type="EnsemblPlants" id="LPERR07G11380.1">
    <property type="protein sequence ID" value="LPERR07G11380.1"/>
    <property type="gene ID" value="LPERR07G11380"/>
</dbReference>
<evidence type="ECO:0000313" key="3">
    <source>
        <dbReference type="Proteomes" id="UP000032180"/>
    </source>
</evidence>
<evidence type="ECO:0000256" key="1">
    <source>
        <dbReference type="SAM" id="MobiDB-lite"/>
    </source>
</evidence>
<accession>A0A0D9WYL1</accession>